<organism evidence="9 10">
    <name type="scientific">Pseudosulfitobacter koreensis</name>
    <dbReference type="NCBI Taxonomy" id="2968472"/>
    <lineage>
        <taxon>Bacteria</taxon>
        <taxon>Pseudomonadati</taxon>
        <taxon>Pseudomonadota</taxon>
        <taxon>Alphaproteobacteria</taxon>
        <taxon>Rhodobacterales</taxon>
        <taxon>Roseobacteraceae</taxon>
        <taxon>Pseudosulfitobacter</taxon>
    </lineage>
</organism>
<evidence type="ECO:0000256" key="5">
    <source>
        <dbReference type="SAM" id="Coils"/>
    </source>
</evidence>
<protein>
    <submittedName>
        <fullName evidence="9">Ion transporter</fullName>
    </submittedName>
</protein>
<dbReference type="Proteomes" id="UP001165396">
    <property type="component" value="Unassembled WGS sequence"/>
</dbReference>
<feature type="compositionally biased region" description="Basic and acidic residues" evidence="6">
    <location>
        <begin position="1"/>
        <end position="11"/>
    </location>
</feature>
<dbReference type="Gene3D" id="1.10.287.70">
    <property type="match status" value="1"/>
</dbReference>
<dbReference type="EMBL" id="JANKJG010000009">
    <property type="protein sequence ID" value="MCR8827358.1"/>
    <property type="molecule type" value="Genomic_DNA"/>
</dbReference>
<name>A0ABT1Z2J5_9RHOB</name>
<keyword evidence="10" id="KW-1185">Reference proteome</keyword>
<comment type="subcellular location">
    <subcellularLocation>
        <location evidence="1">Membrane</location>
        <topology evidence="1">Multi-pass membrane protein</topology>
    </subcellularLocation>
</comment>
<evidence type="ECO:0000256" key="3">
    <source>
        <dbReference type="ARBA" id="ARBA00022989"/>
    </source>
</evidence>
<feature type="transmembrane region" description="Helical" evidence="7">
    <location>
        <begin position="45"/>
        <end position="64"/>
    </location>
</feature>
<evidence type="ECO:0000313" key="10">
    <source>
        <dbReference type="Proteomes" id="UP001165396"/>
    </source>
</evidence>
<comment type="caution">
    <text evidence="9">The sequence shown here is derived from an EMBL/GenBank/DDBJ whole genome shotgun (WGS) entry which is preliminary data.</text>
</comment>
<dbReference type="SUPFAM" id="SSF81324">
    <property type="entry name" value="Voltage-gated potassium channels"/>
    <property type="match status" value="1"/>
</dbReference>
<reference evidence="9" key="1">
    <citation type="submission" date="2022-07" db="EMBL/GenBank/DDBJ databases">
        <title>Pseudosulfitobacter sp. strain AP-MA-4, whole genome sequence.</title>
        <authorList>
            <person name="Jiang Y."/>
        </authorList>
    </citation>
    <scope>NUCLEOTIDE SEQUENCE</scope>
    <source>
        <strain evidence="9">AP-MA-4</strain>
    </source>
</reference>
<keyword evidence="5" id="KW-0175">Coiled coil</keyword>
<dbReference type="InterPro" id="IPR003915">
    <property type="entry name" value="PKD_2"/>
</dbReference>
<gene>
    <name evidence="9" type="ORF">NTA49_12505</name>
</gene>
<dbReference type="Gene3D" id="1.20.120.350">
    <property type="entry name" value="Voltage-gated potassium channels. Chain C"/>
    <property type="match status" value="1"/>
</dbReference>
<dbReference type="RefSeq" id="WP_258295129.1">
    <property type="nucleotide sequence ID" value="NZ_JANKJG010000009.1"/>
</dbReference>
<feature type="transmembrane region" description="Helical" evidence="7">
    <location>
        <begin position="84"/>
        <end position="102"/>
    </location>
</feature>
<feature type="coiled-coil region" evidence="5">
    <location>
        <begin position="277"/>
        <end position="304"/>
    </location>
</feature>
<dbReference type="PANTHER" id="PTHR10037:SF62">
    <property type="entry name" value="SODIUM CHANNEL PROTEIN 60E"/>
    <property type="match status" value="1"/>
</dbReference>
<evidence type="ECO:0000256" key="6">
    <source>
        <dbReference type="SAM" id="MobiDB-lite"/>
    </source>
</evidence>
<sequence>MSSHSSVHELPEVPGAAGNTSDGPASGQEHDPYFRARLRRFIERSAVQMFIMGVIIFNAITLGLSTSDYLQAHIGDWLRVVDRVVLVIFVLELLIKLYAYGLKFFRNSWNIFDFFVVSIGLFPQTDSMSALRGLRVIRAMRLLSVIPQMRAVVQALLDALPGMGAVIIMISIVFYVFAVMATIMYGNTFDEWFGTLGRSLYSLFQIMTLESWSMGIVRPVMEVHPMAWVFFVPFIVITAFSVLNLFIGLLVNTMQSAVEEETEAEFETLRTLVREETDQVGAQVNALHAEIRELREELRKARGDKA</sequence>
<keyword evidence="2 7" id="KW-0812">Transmembrane</keyword>
<feature type="domain" description="Ion transport" evidence="8">
    <location>
        <begin position="46"/>
        <end position="260"/>
    </location>
</feature>
<dbReference type="Pfam" id="PF00520">
    <property type="entry name" value="Ion_trans"/>
    <property type="match status" value="1"/>
</dbReference>
<dbReference type="InterPro" id="IPR043203">
    <property type="entry name" value="VGCC_Ca_Na"/>
</dbReference>
<feature type="region of interest" description="Disordered" evidence="6">
    <location>
        <begin position="1"/>
        <end position="28"/>
    </location>
</feature>
<evidence type="ECO:0000256" key="1">
    <source>
        <dbReference type="ARBA" id="ARBA00004141"/>
    </source>
</evidence>
<evidence type="ECO:0000256" key="7">
    <source>
        <dbReference type="SAM" id="Phobius"/>
    </source>
</evidence>
<keyword evidence="4 7" id="KW-0472">Membrane</keyword>
<evidence type="ECO:0000256" key="4">
    <source>
        <dbReference type="ARBA" id="ARBA00023136"/>
    </source>
</evidence>
<evidence type="ECO:0000256" key="2">
    <source>
        <dbReference type="ARBA" id="ARBA00022692"/>
    </source>
</evidence>
<feature type="transmembrane region" description="Helical" evidence="7">
    <location>
        <begin position="163"/>
        <end position="188"/>
    </location>
</feature>
<proteinExistence type="predicted"/>
<dbReference type="InterPro" id="IPR005821">
    <property type="entry name" value="Ion_trans_dom"/>
</dbReference>
<evidence type="ECO:0000313" key="9">
    <source>
        <dbReference type="EMBL" id="MCR8827358.1"/>
    </source>
</evidence>
<feature type="transmembrane region" description="Helical" evidence="7">
    <location>
        <begin position="227"/>
        <end position="251"/>
    </location>
</feature>
<accession>A0ABT1Z2J5</accession>
<keyword evidence="3 7" id="KW-1133">Transmembrane helix</keyword>
<dbReference type="PRINTS" id="PR01433">
    <property type="entry name" value="POLYCYSTIN2"/>
</dbReference>
<evidence type="ECO:0000259" key="8">
    <source>
        <dbReference type="Pfam" id="PF00520"/>
    </source>
</evidence>
<dbReference type="InterPro" id="IPR027359">
    <property type="entry name" value="Volt_channel_dom_sf"/>
</dbReference>
<dbReference type="PANTHER" id="PTHR10037">
    <property type="entry name" value="VOLTAGE-GATED CATION CHANNEL CALCIUM AND SODIUM"/>
    <property type="match status" value="1"/>
</dbReference>